<keyword evidence="2" id="KW-1003">Cell membrane</keyword>
<evidence type="ECO:0000256" key="5">
    <source>
        <dbReference type="ARBA" id="ARBA00023136"/>
    </source>
</evidence>
<dbReference type="InterPro" id="IPR017039">
    <property type="entry name" value="Virul_fac_BrkB"/>
</dbReference>
<evidence type="ECO:0000256" key="2">
    <source>
        <dbReference type="ARBA" id="ARBA00022475"/>
    </source>
</evidence>
<name>A0A1G6L2B3_9MICO</name>
<feature type="region of interest" description="Disordered" evidence="6">
    <location>
        <begin position="324"/>
        <end position="357"/>
    </location>
</feature>
<comment type="subcellular location">
    <subcellularLocation>
        <location evidence="1">Cell membrane</location>
        <topology evidence="1">Multi-pass membrane protein</topology>
    </subcellularLocation>
</comment>
<dbReference type="PANTHER" id="PTHR30213:SF1">
    <property type="entry name" value="INNER MEMBRANE PROTEIN YHJD"/>
    <property type="match status" value="1"/>
</dbReference>
<feature type="transmembrane region" description="Helical" evidence="7">
    <location>
        <begin position="184"/>
        <end position="215"/>
    </location>
</feature>
<reference evidence="8 9" key="1">
    <citation type="submission" date="2016-09" db="EMBL/GenBank/DDBJ databases">
        <authorList>
            <person name="Capua I."/>
            <person name="De Benedictis P."/>
            <person name="Joannis T."/>
            <person name="Lombin L.H."/>
            <person name="Cattoli G."/>
        </authorList>
    </citation>
    <scope>NUCLEOTIDE SEQUENCE [LARGE SCALE GENOMIC DNA]</scope>
    <source>
        <strain evidence="8 9">NIO-1002</strain>
    </source>
</reference>
<protein>
    <submittedName>
        <fullName evidence="8">Membrane protein</fullName>
    </submittedName>
</protein>
<organism evidence="8 9">
    <name type="scientific">Microbacterium enclense</name>
    <dbReference type="NCBI Taxonomy" id="993073"/>
    <lineage>
        <taxon>Bacteria</taxon>
        <taxon>Bacillati</taxon>
        <taxon>Actinomycetota</taxon>
        <taxon>Actinomycetes</taxon>
        <taxon>Micrococcales</taxon>
        <taxon>Microbacteriaceae</taxon>
        <taxon>Microbacterium</taxon>
    </lineage>
</organism>
<dbReference type="AlphaFoldDB" id="A0A1G6L2B3"/>
<dbReference type="Proteomes" id="UP000183203">
    <property type="component" value="Unassembled WGS sequence"/>
</dbReference>
<dbReference type="EMBL" id="FMYG01000004">
    <property type="protein sequence ID" value="SDC37251.1"/>
    <property type="molecule type" value="Genomic_DNA"/>
</dbReference>
<feature type="compositionally biased region" description="Basic and acidic residues" evidence="6">
    <location>
        <begin position="345"/>
        <end position="357"/>
    </location>
</feature>
<evidence type="ECO:0000256" key="7">
    <source>
        <dbReference type="SAM" id="Phobius"/>
    </source>
</evidence>
<evidence type="ECO:0000256" key="4">
    <source>
        <dbReference type="ARBA" id="ARBA00022989"/>
    </source>
</evidence>
<dbReference type="OrthoDB" id="4987926at2"/>
<dbReference type="STRING" id="993073.AS029_09615"/>
<feature type="transmembrane region" description="Helical" evidence="7">
    <location>
        <begin position="99"/>
        <end position="124"/>
    </location>
</feature>
<evidence type="ECO:0000313" key="8">
    <source>
        <dbReference type="EMBL" id="SDC37251.1"/>
    </source>
</evidence>
<gene>
    <name evidence="8" type="ORF">SAMN05216418_2189</name>
</gene>
<feature type="transmembrane region" description="Helical" evidence="7">
    <location>
        <begin position="227"/>
        <end position="247"/>
    </location>
</feature>
<dbReference type="PANTHER" id="PTHR30213">
    <property type="entry name" value="INNER MEMBRANE PROTEIN YHJD"/>
    <property type="match status" value="1"/>
</dbReference>
<dbReference type="Pfam" id="PF03631">
    <property type="entry name" value="Virul_fac_BrkB"/>
    <property type="match status" value="1"/>
</dbReference>
<sequence>MLDLIRRVTAWALSLRLVRAFLVYSGARGPTLADSVTYRTLFSLFAAVLIGFSFAALWLSGNPEGLSALVRSVNSVVPGLVGPDGLIKVDDIEAPGGLTIAGVLGTIGLIGAAIGAIGSLRAALRQIAGVTTDDTLIVWVLLRNLALAIGIGLALVAGAAVTFLATAGLTFIRELLGISADSWITAVLTWLLSTVVVLALDSAAIAAAFALLSGVRARRSTLIRGSLLGGVGLVVLQQLSGLFVGGASSNPLLATFASLIALLLWLNLSSQVILIAGAYITVATEEDHDRVRAKYGAATMIQFRVRRAEKAVTAAMGELTAAREAEATERETLAKTDPAAAARETQAERDAEVRSDA</sequence>
<feature type="transmembrane region" description="Helical" evidence="7">
    <location>
        <begin position="145"/>
        <end position="172"/>
    </location>
</feature>
<proteinExistence type="predicted"/>
<feature type="transmembrane region" description="Helical" evidence="7">
    <location>
        <begin position="253"/>
        <end position="282"/>
    </location>
</feature>
<keyword evidence="4 7" id="KW-1133">Transmembrane helix</keyword>
<evidence type="ECO:0000313" key="9">
    <source>
        <dbReference type="Proteomes" id="UP000183203"/>
    </source>
</evidence>
<evidence type="ECO:0000256" key="3">
    <source>
        <dbReference type="ARBA" id="ARBA00022692"/>
    </source>
</evidence>
<evidence type="ECO:0000256" key="6">
    <source>
        <dbReference type="SAM" id="MobiDB-lite"/>
    </source>
</evidence>
<dbReference type="GO" id="GO:0005886">
    <property type="term" value="C:plasma membrane"/>
    <property type="evidence" value="ECO:0007669"/>
    <property type="project" value="UniProtKB-SubCell"/>
</dbReference>
<dbReference type="RefSeq" id="WP_058232362.1">
    <property type="nucleotide sequence ID" value="NZ_FMYG01000004.1"/>
</dbReference>
<feature type="compositionally biased region" description="Basic and acidic residues" evidence="6">
    <location>
        <begin position="324"/>
        <end position="334"/>
    </location>
</feature>
<evidence type="ECO:0000256" key="1">
    <source>
        <dbReference type="ARBA" id="ARBA00004651"/>
    </source>
</evidence>
<keyword evidence="3 7" id="KW-0812">Transmembrane</keyword>
<feature type="transmembrane region" description="Helical" evidence="7">
    <location>
        <begin position="36"/>
        <end position="59"/>
    </location>
</feature>
<keyword evidence="5 7" id="KW-0472">Membrane</keyword>
<accession>A0A1G6L2B3</accession>